<dbReference type="EMBL" id="JAQNDM010000002">
    <property type="protein sequence ID" value="MDC0710025.1"/>
    <property type="molecule type" value="Genomic_DNA"/>
</dbReference>
<dbReference type="Proteomes" id="UP001221838">
    <property type="component" value="Unassembled WGS sequence"/>
</dbReference>
<evidence type="ECO:0000256" key="2">
    <source>
        <dbReference type="ARBA" id="ARBA00022801"/>
    </source>
</evidence>
<evidence type="ECO:0000313" key="6">
    <source>
        <dbReference type="Proteomes" id="UP001221838"/>
    </source>
</evidence>
<evidence type="ECO:0000259" key="4">
    <source>
        <dbReference type="Pfam" id="PF00561"/>
    </source>
</evidence>
<keyword evidence="6" id="KW-1185">Reference proteome</keyword>
<dbReference type="InterPro" id="IPR000073">
    <property type="entry name" value="AB_hydrolase_1"/>
</dbReference>
<keyword evidence="3" id="KW-0732">Signal</keyword>
<feature type="signal peptide" evidence="3">
    <location>
        <begin position="1"/>
        <end position="18"/>
    </location>
</feature>
<dbReference type="InterPro" id="IPR029058">
    <property type="entry name" value="AB_hydrolase_fold"/>
</dbReference>
<dbReference type="Pfam" id="PF00561">
    <property type="entry name" value="Abhydrolase_1"/>
    <property type="match status" value="1"/>
</dbReference>
<dbReference type="Gene3D" id="3.40.50.1820">
    <property type="entry name" value="alpha/beta hydrolase"/>
    <property type="match status" value="1"/>
</dbReference>
<organism evidence="5 6">
    <name type="scientific">Stigmatella ashevillensis</name>
    <dbReference type="NCBI Taxonomy" id="2995309"/>
    <lineage>
        <taxon>Bacteria</taxon>
        <taxon>Pseudomonadati</taxon>
        <taxon>Myxococcota</taxon>
        <taxon>Myxococcia</taxon>
        <taxon>Myxococcales</taxon>
        <taxon>Cystobacterineae</taxon>
        <taxon>Archangiaceae</taxon>
        <taxon>Stigmatella</taxon>
    </lineage>
</organism>
<evidence type="ECO:0000313" key="5">
    <source>
        <dbReference type="EMBL" id="MDC0710025.1"/>
    </source>
</evidence>
<comment type="similarity">
    <text evidence="1">Belongs to the peptidase S33 family.</text>
</comment>
<dbReference type="GO" id="GO:0016787">
    <property type="term" value="F:hydrolase activity"/>
    <property type="evidence" value="ECO:0007669"/>
    <property type="project" value="UniProtKB-KW"/>
</dbReference>
<keyword evidence="2 5" id="KW-0378">Hydrolase</keyword>
<feature type="chain" id="PRO_5045250028" evidence="3">
    <location>
        <begin position="19"/>
        <end position="471"/>
    </location>
</feature>
<dbReference type="SUPFAM" id="SSF53474">
    <property type="entry name" value="alpha/beta-Hydrolases"/>
    <property type="match status" value="1"/>
</dbReference>
<evidence type="ECO:0000256" key="3">
    <source>
        <dbReference type="SAM" id="SignalP"/>
    </source>
</evidence>
<sequence>MRATLLFSLLLPLCFAHSAELRLEPHRFEARDGRTVDAELGTLDVPLHHAQPEGPRLTLRFVRFKSTHPKPGAPIVYLAGGPGGSGIEAARGGRFDLFLALREVADVIALDQRGTGQSNPHPGLARRWSVPLEQPMDEAMLAAAMKQAASEAAQDWEAAGVALSAYTTVESAEDLESLRQGLGAPKLNLWGISYGTHLGLAYLRRHADKVGRAILAGVEGPDDTWKQPSQAEVLLERWDALLRAEDKEDKGLRVRLRALLEDLDRQPRAVPFTDPKTGAPRTWLATRFDLQRATFESLRDPSSFQRFLGLLAALEAGHYEAMAPFVPLLRGGTLEPMPLAMDAASGLSPARRALIAREAAAALLGGAANAGVPEAAWLPSVTDLGHGFRGPLKAKVPVLMISGTLDGRTGPRNAEALRPGLSGAVHLILEGAGHDGLFQSDPRILERMKAFLKGAKGTDERLTVKTAAAPR</sequence>
<dbReference type="InterPro" id="IPR051601">
    <property type="entry name" value="Serine_prot/Carboxylest_S33"/>
</dbReference>
<evidence type="ECO:0000256" key="1">
    <source>
        <dbReference type="ARBA" id="ARBA00010088"/>
    </source>
</evidence>
<dbReference type="RefSeq" id="WP_272139091.1">
    <property type="nucleotide sequence ID" value="NZ_JAQNDM010000002.1"/>
</dbReference>
<proteinExistence type="inferred from homology"/>
<comment type="caution">
    <text evidence="5">The sequence shown here is derived from an EMBL/GenBank/DDBJ whole genome shotgun (WGS) entry which is preliminary data.</text>
</comment>
<accession>A0ABT5D8M0</accession>
<reference evidence="5 6" key="1">
    <citation type="submission" date="2022-11" db="EMBL/GenBank/DDBJ databases">
        <title>Minimal conservation of predation-associated metabolite biosynthetic gene clusters underscores biosynthetic potential of Myxococcota including descriptions for ten novel species: Archangium lansinium sp. nov., Myxococcus landrumus sp. nov., Nannocystis bai.</title>
        <authorList>
            <person name="Ahearne A."/>
            <person name="Stevens C."/>
            <person name="Dowd S."/>
        </authorList>
    </citation>
    <scope>NUCLEOTIDE SEQUENCE [LARGE SCALE GENOMIC DNA]</scope>
    <source>
        <strain evidence="5 6">NCWAL01</strain>
    </source>
</reference>
<dbReference type="PANTHER" id="PTHR43248">
    <property type="entry name" value="2-SUCCINYL-6-HYDROXY-2,4-CYCLOHEXADIENE-1-CARBOXYLATE SYNTHASE"/>
    <property type="match status" value="1"/>
</dbReference>
<feature type="domain" description="AB hydrolase-1" evidence="4">
    <location>
        <begin position="74"/>
        <end position="439"/>
    </location>
</feature>
<name>A0ABT5D8M0_9BACT</name>
<gene>
    <name evidence="5" type="ORF">POL68_16235</name>
</gene>
<protein>
    <submittedName>
        <fullName evidence="5">Alpha/beta fold hydrolase</fullName>
    </submittedName>
</protein>